<reference evidence="1 2" key="1">
    <citation type="journal article" date="2016" name="Int. J. Syst. Evol. Microbiol.">
        <title>Peptococcus simiae sp. nov., isolated from rhesus macaque faeces and emended description of the genus Peptococcus.</title>
        <authorList>
            <person name="Shkoporov A.N."/>
            <person name="Efimov B.A."/>
            <person name="Kondova I."/>
            <person name="Ouwerling B."/>
            <person name="Chaplin A.V."/>
            <person name="Shcherbakova V.A."/>
            <person name="Langermans J.A.M."/>
        </authorList>
    </citation>
    <scope>NUCLEOTIDE SEQUENCE [LARGE SCALE GENOMIC DNA]</scope>
    <source>
        <strain evidence="1 2">M108</strain>
    </source>
</reference>
<comment type="caution">
    <text evidence="1">The sequence shown here is derived from an EMBL/GenBank/DDBJ whole genome shotgun (WGS) entry which is preliminary data.</text>
</comment>
<organism evidence="1 2">
    <name type="scientific">Peptococcus simiae</name>
    <dbReference type="NCBI Taxonomy" id="1643805"/>
    <lineage>
        <taxon>Bacteria</taxon>
        <taxon>Bacillati</taxon>
        <taxon>Bacillota</taxon>
        <taxon>Clostridia</taxon>
        <taxon>Eubacteriales</taxon>
        <taxon>Peptococcaceae</taxon>
        <taxon>Peptococcus</taxon>
    </lineage>
</organism>
<proteinExistence type="predicted"/>
<sequence length="117" mass="13967">MIFNVNGDSRELIARAFKPDTRLEDMPENTADLLEEYLEGHKKDLLHHHYKVTPEEFAEMEKVVQLNNKNQELHSQLTADEQKRYEDWEMTRCMRDAFHMAEKENEFLTGLLAERQD</sequence>
<dbReference type="RefSeq" id="WP_408977685.1">
    <property type="nucleotide sequence ID" value="NZ_JBJUVG010000009.1"/>
</dbReference>
<name>A0ABW9H1W2_9FIRM</name>
<evidence type="ECO:0000313" key="2">
    <source>
        <dbReference type="Proteomes" id="UP001631949"/>
    </source>
</evidence>
<protein>
    <submittedName>
        <fullName evidence="1">Uncharacterized protein</fullName>
    </submittedName>
</protein>
<keyword evidence="2" id="KW-1185">Reference proteome</keyword>
<gene>
    <name evidence="1" type="ORF">ACKQTC_06800</name>
</gene>
<accession>A0ABW9H1W2</accession>
<evidence type="ECO:0000313" key="1">
    <source>
        <dbReference type="EMBL" id="MFM9414071.1"/>
    </source>
</evidence>
<dbReference type="EMBL" id="JBJUVG010000009">
    <property type="protein sequence ID" value="MFM9414071.1"/>
    <property type="molecule type" value="Genomic_DNA"/>
</dbReference>
<dbReference type="Proteomes" id="UP001631949">
    <property type="component" value="Unassembled WGS sequence"/>
</dbReference>